<evidence type="ECO:0000313" key="2">
    <source>
        <dbReference type="EMBL" id="ETO14426.1"/>
    </source>
</evidence>
<dbReference type="Proteomes" id="UP000023152">
    <property type="component" value="Unassembled WGS sequence"/>
</dbReference>
<feature type="compositionally biased region" description="Polar residues" evidence="1">
    <location>
        <begin position="113"/>
        <end position="124"/>
    </location>
</feature>
<feature type="region of interest" description="Disordered" evidence="1">
    <location>
        <begin position="113"/>
        <end position="134"/>
    </location>
</feature>
<evidence type="ECO:0000256" key="1">
    <source>
        <dbReference type="SAM" id="MobiDB-lite"/>
    </source>
</evidence>
<comment type="caution">
    <text evidence="2">The sequence shown here is derived from an EMBL/GenBank/DDBJ whole genome shotgun (WGS) entry which is preliminary data.</text>
</comment>
<feature type="region of interest" description="Disordered" evidence="1">
    <location>
        <begin position="60"/>
        <end position="82"/>
    </location>
</feature>
<dbReference type="AlphaFoldDB" id="X6MLD0"/>
<evidence type="ECO:0000313" key="3">
    <source>
        <dbReference type="Proteomes" id="UP000023152"/>
    </source>
</evidence>
<feature type="compositionally biased region" description="Acidic residues" evidence="1">
    <location>
        <begin position="152"/>
        <end position="168"/>
    </location>
</feature>
<keyword evidence="3" id="KW-1185">Reference proteome</keyword>
<organism evidence="2 3">
    <name type="scientific">Reticulomyxa filosa</name>
    <dbReference type="NCBI Taxonomy" id="46433"/>
    <lineage>
        <taxon>Eukaryota</taxon>
        <taxon>Sar</taxon>
        <taxon>Rhizaria</taxon>
        <taxon>Retaria</taxon>
        <taxon>Foraminifera</taxon>
        <taxon>Monothalamids</taxon>
        <taxon>Reticulomyxidae</taxon>
        <taxon>Reticulomyxa</taxon>
    </lineage>
</organism>
<reference evidence="2 3" key="1">
    <citation type="journal article" date="2013" name="Curr. Biol.">
        <title>The Genome of the Foraminiferan Reticulomyxa filosa.</title>
        <authorList>
            <person name="Glockner G."/>
            <person name="Hulsmann N."/>
            <person name="Schleicher M."/>
            <person name="Noegel A.A."/>
            <person name="Eichinger L."/>
            <person name="Gallinger C."/>
            <person name="Pawlowski J."/>
            <person name="Sierra R."/>
            <person name="Euteneuer U."/>
            <person name="Pillet L."/>
            <person name="Moustafa A."/>
            <person name="Platzer M."/>
            <person name="Groth M."/>
            <person name="Szafranski K."/>
            <person name="Schliwa M."/>
        </authorList>
    </citation>
    <scope>NUCLEOTIDE SEQUENCE [LARGE SCALE GENOMIC DNA]</scope>
</reference>
<accession>X6MLD0</accession>
<protein>
    <submittedName>
        <fullName evidence="2">Uncharacterized protein</fullName>
    </submittedName>
</protein>
<feature type="region of interest" description="Disordered" evidence="1">
    <location>
        <begin position="146"/>
        <end position="221"/>
    </location>
</feature>
<gene>
    <name evidence="2" type="ORF">RFI_22940</name>
</gene>
<feature type="compositionally biased region" description="Basic and acidic residues" evidence="1">
    <location>
        <begin position="176"/>
        <end position="187"/>
    </location>
</feature>
<dbReference type="EMBL" id="ASPP01020041">
    <property type="protein sequence ID" value="ETO14426.1"/>
    <property type="molecule type" value="Genomic_DNA"/>
</dbReference>
<sequence>MVVVGSKSGADALCKQLNTIPVDQALLQKRKKKKKETRSMTYNNLDDVTLNEKEKLSLGSCNSHATDKKSNDDPQVGNEKIGDKELQNWLTIHGILIADDDGNLSNLKQNKNATAGAKTKSTQALGKETKKSTQKKVINEILQTLGEKVESKEDDEEDDVEDDADTETDSGSASRSDSDEKSEKGSNNDDDSDGSEIVIRKVRSRDDPPLMVIRGEEEEVDTKKIKEEIKDKKKLWVKAIVDEEEAEELNTESPSNKL</sequence>
<proteinExistence type="predicted"/>
<name>X6MLD0_RETFI</name>